<evidence type="ECO:0000313" key="6">
    <source>
        <dbReference type="EMBL" id="CBX70833.1"/>
    </source>
</evidence>
<feature type="domain" description="HTH lysR-type" evidence="5">
    <location>
        <begin position="4"/>
        <end position="61"/>
    </location>
</feature>
<proteinExistence type="inferred from homology"/>
<dbReference type="GO" id="GO:0003677">
    <property type="term" value="F:DNA binding"/>
    <property type="evidence" value="ECO:0007669"/>
    <property type="project" value="UniProtKB-KW"/>
</dbReference>
<evidence type="ECO:0000256" key="4">
    <source>
        <dbReference type="ARBA" id="ARBA00023163"/>
    </source>
</evidence>
<name>F4MYC5_YEREN</name>
<organism evidence="6">
    <name type="scientific">Yersinia enterocolitica W22703</name>
    <dbReference type="NCBI Taxonomy" id="913028"/>
    <lineage>
        <taxon>Bacteria</taxon>
        <taxon>Pseudomonadati</taxon>
        <taxon>Pseudomonadota</taxon>
        <taxon>Gammaproteobacteria</taxon>
        <taxon>Enterobacterales</taxon>
        <taxon>Yersiniaceae</taxon>
        <taxon>Yersinia</taxon>
    </lineage>
</organism>
<evidence type="ECO:0000256" key="2">
    <source>
        <dbReference type="ARBA" id="ARBA00023015"/>
    </source>
</evidence>
<evidence type="ECO:0000256" key="1">
    <source>
        <dbReference type="ARBA" id="ARBA00009437"/>
    </source>
</evidence>
<protein>
    <recommendedName>
        <fullName evidence="5">HTH lysR-type domain-containing protein</fullName>
    </recommendedName>
</protein>
<gene>
    <name evidence="6" type="ORF">YEW_HK33650</name>
</gene>
<keyword evidence="3" id="KW-0238">DNA-binding</keyword>
<dbReference type="InterPro" id="IPR036390">
    <property type="entry name" value="WH_DNA-bd_sf"/>
</dbReference>
<dbReference type="InterPro" id="IPR036388">
    <property type="entry name" value="WH-like_DNA-bd_sf"/>
</dbReference>
<sequence>MKKFDYNLVKLLQCLIEFRSVTRTAEELDVAISTVRHGLARLRREFNDQIVVNTKEGLVPTTLAITLNSHFSSAANLIDNAIAAGKNSDSAQNSLTINQCQPINPTLVKLPNIPTVTVQRYGRDFYYQIC</sequence>
<comment type="similarity">
    <text evidence="1">Belongs to the LysR transcriptional regulatory family.</text>
</comment>
<dbReference type="PANTHER" id="PTHR30118">
    <property type="entry name" value="HTH-TYPE TRANSCRIPTIONAL REGULATOR LEUO-RELATED"/>
    <property type="match status" value="1"/>
</dbReference>
<dbReference type="GO" id="GO:0003700">
    <property type="term" value="F:DNA-binding transcription factor activity"/>
    <property type="evidence" value="ECO:0007669"/>
    <property type="project" value="InterPro"/>
</dbReference>
<dbReference type="PANTHER" id="PTHR30118:SF15">
    <property type="entry name" value="TRANSCRIPTIONAL REGULATORY PROTEIN"/>
    <property type="match status" value="1"/>
</dbReference>
<keyword evidence="4" id="KW-0804">Transcription</keyword>
<dbReference type="EMBL" id="FR718549">
    <property type="protein sequence ID" value="CBX70833.1"/>
    <property type="molecule type" value="Genomic_DNA"/>
</dbReference>
<evidence type="ECO:0000259" key="5">
    <source>
        <dbReference type="PROSITE" id="PS50931"/>
    </source>
</evidence>
<dbReference type="Gene3D" id="1.10.10.10">
    <property type="entry name" value="Winged helix-like DNA-binding domain superfamily/Winged helix DNA-binding domain"/>
    <property type="match status" value="1"/>
</dbReference>
<accession>F4MYC5</accession>
<evidence type="ECO:0000256" key="3">
    <source>
        <dbReference type="ARBA" id="ARBA00023125"/>
    </source>
</evidence>
<dbReference type="SUPFAM" id="SSF46785">
    <property type="entry name" value="Winged helix' DNA-binding domain"/>
    <property type="match status" value="1"/>
</dbReference>
<dbReference type="AlphaFoldDB" id="F4MYC5"/>
<dbReference type="InterPro" id="IPR050389">
    <property type="entry name" value="LysR-type_TF"/>
</dbReference>
<keyword evidence="2" id="KW-0805">Transcription regulation</keyword>
<dbReference type="PROSITE" id="PS50931">
    <property type="entry name" value="HTH_LYSR"/>
    <property type="match status" value="1"/>
</dbReference>
<dbReference type="InterPro" id="IPR000847">
    <property type="entry name" value="LysR_HTH_N"/>
</dbReference>
<dbReference type="Pfam" id="PF00126">
    <property type="entry name" value="HTH_1"/>
    <property type="match status" value="1"/>
</dbReference>
<reference evidence="6" key="1">
    <citation type="journal article" date="2011" name="BMC Genomics">
        <title>Shotgun sequencing of Yersinia enterocolitica strain W22703 (biotype 2, serotype O:9): genomic evidence for oscillation between invertebrates and mammals.</title>
        <authorList>
            <person name="Fuchs T.M."/>
            <person name="Brandt K."/>
            <person name="Starke M."/>
            <person name="Rattei T."/>
        </authorList>
    </citation>
    <scope>NUCLEOTIDE SEQUENCE</scope>
</reference>